<feature type="transmembrane region" description="Helical" evidence="6">
    <location>
        <begin position="233"/>
        <end position="256"/>
    </location>
</feature>
<comment type="caution">
    <text evidence="8">The sequence shown here is derived from an EMBL/GenBank/DDBJ whole genome shotgun (WGS) entry which is preliminary data.</text>
</comment>
<evidence type="ECO:0000259" key="7">
    <source>
        <dbReference type="PROSITE" id="PS51012"/>
    </source>
</evidence>
<proteinExistence type="inferred from homology"/>
<feature type="domain" description="ABC transmembrane type-2" evidence="7">
    <location>
        <begin position="35"/>
        <end position="262"/>
    </location>
</feature>
<keyword evidence="3 6" id="KW-1133">Transmembrane helix</keyword>
<dbReference type="GO" id="GO:0140359">
    <property type="term" value="F:ABC-type transporter activity"/>
    <property type="evidence" value="ECO:0007669"/>
    <property type="project" value="InterPro"/>
</dbReference>
<comment type="subcellular location">
    <subcellularLocation>
        <location evidence="6">Cell membrane</location>
        <topology evidence="6">Multi-pass membrane protein</topology>
    </subcellularLocation>
    <subcellularLocation>
        <location evidence="1">Membrane</location>
        <topology evidence="1">Multi-pass membrane protein</topology>
    </subcellularLocation>
</comment>
<accession>A0A8J3QTZ5</accession>
<evidence type="ECO:0000256" key="4">
    <source>
        <dbReference type="ARBA" id="ARBA00023136"/>
    </source>
</evidence>
<dbReference type="PRINTS" id="PR00164">
    <property type="entry name" value="ABC2TRNSPORT"/>
</dbReference>
<feature type="transmembrane region" description="Helical" evidence="6">
    <location>
        <begin position="69"/>
        <end position="87"/>
    </location>
</feature>
<dbReference type="PANTHER" id="PTHR43229">
    <property type="entry name" value="NODULATION PROTEIN J"/>
    <property type="match status" value="1"/>
</dbReference>
<protein>
    <recommendedName>
        <fullName evidence="6">Transport permease protein</fullName>
    </recommendedName>
</protein>
<evidence type="ECO:0000256" key="5">
    <source>
        <dbReference type="ARBA" id="ARBA00023251"/>
    </source>
</evidence>
<evidence type="ECO:0000256" key="1">
    <source>
        <dbReference type="ARBA" id="ARBA00004141"/>
    </source>
</evidence>
<dbReference type="InterPro" id="IPR047817">
    <property type="entry name" value="ABC2_TM_bact-type"/>
</dbReference>
<dbReference type="EMBL" id="BONZ01000055">
    <property type="protein sequence ID" value="GIH17430.1"/>
    <property type="molecule type" value="Genomic_DNA"/>
</dbReference>
<keyword evidence="6" id="KW-1003">Cell membrane</keyword>
<evidence type="ECO:0000313" key="8">
    <source>
        <dbReference type="EMBL" id="GIH17430.1"/>
    </source>
</evidence>
<name>A0A8J3QTZ5_9ACTN</name>
<dbReference type="PANTHER" id="PTHR43229:SF2">
    <property type="entry name" value="NODULATION PROTEIN J"/>
    <property type="match status" value="1"/>
</dbReference>
<dbReference type="GO" id="GO:0043190">
    <property type="term" value="C:ATP-binding cassette (ABC) transporter complex"/>
    <property type="evidence" value="ECO:0007669"/>
    <property type="project" value="InterPro"/>
</dbReference>
<feature type="transmembrane region" description="Helical" evidence="6">
    <location>
        <begin position="184"/>
        <end position="202"/>
    </location>
</feature>
<comment type="similarity">
    <text evidence="6">Belongs to the ABC-2 integral membrane protein family.</text>
</comment>
<feature type="transmembrane region" description="Helical" evidence="6">
    <location>
        <begin position="152"/>
        <end position="172"/>
    </location>
</feature>
<keyword evidence="9" id="KW-1185">Reference proteome</keyword>
<dbReference type="Pfam" id="PF01061">
    <property type="entry name" value="ABC2_membrane"/>
    <property type="match status" value="1"/>
</dbReference>
<dbReference type="InterPro" id="IPR000412">
    <property type="entry name" value="ABC_2_transport"/>
</dbReference>
<evidence type="ECO:0000256" key="2">
    <source>
        <dbReference type="ARBA" id="ARBA00022692"/>
    </source>
</evidence>
<gene>
    <name evidence="8" type="ORF">Raf01_56020</name>
</gene>
<keyword evidence="5" id="KW-0046">Antibiotic resistance</keyword>
<dbReference type="Proteomes" id="UP000642748">
    <property type="component" value="Unassembled WGS sequence"/>
</dbReference>
<keyword evidence="6" id="KW-0813">Transport</keyword>
<dbReference type="GO" id="GO:0046677">
    <property type="term" value="P:response to antibiotic"/>
    <property type="evidence" value="ECO:0007669"/>
    <property type="project" value="UniProtKB-KW"/>
</dbReference>
<organism evidence="8 9">
    <name type="scientific">Rugosimonospora africana</name>
    <dbReference type="NCBI Taxonomy" id="556532"/>
    <lineage>
        <taxon>Bacteria</taxon>
        <taxon>Bacillati</taxon>
        <taxon>Actinomycetota</taxon>
        <taxon>Actinomycetes</taxon>
        <taxon>Micromonosporales</taxon>
        <taxon>Micromonosporaceae</taxon>
        <taxon>Rugosimonospora</taxon>
    </lineage>
</organism>
<sequence>MTSLATARPPVPAATPSRTLAMVERNFMIYRRSITPLLSAMVEPVLYLVSIGVGVGMLVGTVPGVHVRYAAWVAPAILATTAMNTAFNQTSFGVFSRIRMERTYEAILPTPVSVTDIAFGEVASAVINAVLTSIGFVVVMAVAGLVTSPAVLLAVPASVLVGFAFAAGGLAVTTVLRDFTDFQYIQLVMLPMYLFATTFYPLSTYPAVVRPVIEILPLYQSIQLIREPALGDAGWGALVPLAYLLAFGGAAMWIAVRRMTRSMLK</sequence>
<evidence type="ECO:0000313" key="9">
    <source>
        <dbReference type="Proteomes" id="UP000642748"/>
    </source>
</evidence>
<feature type="transmembrane region" description="Helical" evidence="6">
    <location>
        <begin position="125"/>
        <end position="146"/>
    </location>
</feature>
<dbReference type="RefSeq" id="WP_203920990.1">
    <property type="nucleotide sequence ID" value="NZ_BONZ01000055.1"/>
</dbReference>
<reference evidence="8" key="1">
    <citation type="submission" date="2021-01" db="EMBL/GenBank/DDBJ databases">
        <title>Whole genome shotgun sequence of Rugosimonospora africana NBRC 104875.</title>
        <authorList>
            <person name="Komaki H."/>
            <person name="Tamura T."/>
        </authorList>
    </citation>
    <scope>NUCLEOTIDE SEQUENCE</scope>
    <source>
        <strain evidence="8">NBRC 104875</strain>
    </source>
</reference>
<keyword evidence="4 6" id="KW-0472">Membrane</keyword>
<dbReference type="PROSITE" id="PS51012">
    <property type="entry name" value="ABC_TM2"/>
    <property type="match status" value="1"/>
</dbReference>
<feature type="transmembrane region" description="Helical" evidence="6">
    <location>
        <begin position="34"/>
        <end position="57"/>
    </location>
</feature>
<evidence type="ECO:0000256" key="3">
    <source>
        <dbReference type="ARBA" id="ARBA00022989"/>
    </source>
</evidence>
<keyword evidence="2 6" id="KW-0812">Transmembrane</keyword>
<dbReference type="AlphaFoldDB" id="A0A8J3QTZ5"/>
<dbReference type="PIRSF" id="PIRSF006648">
    <property type="entry name" value="DrrB"/>
    <property type="match status" value="1"/>
</dbReference>
<evidence type="ECO:0000256" key="6">
    <source>
        <dbReference type="RuleBase" id="RU361157"/>
    </source>
</evidence>
<dbReference type="InterPro" id="IPR051784">
    <property type="entry name" value="Nod_factor_ABC_transporter"/>
</dbReference>
<dbReference type="InterPro" id="IPR013525">
    <property type="entry name" value="ABC2_TM"/>
</dbReference>